<dbReference type="InterPro" id="IPR036869">
    <property type="entry name" value="J_dom_sf"/>
</dbReference>
<evidence type="ECO:0000313" key="2">
    <source>
        <dbReference type="EMBL" id="NDO70428.1"/>
    </source>
</evidence>
<dbReference type="GO" id="GO:0006260">
    <property type="term" value="P:DNA replication"/>
    <property type="evidence" value="ECO:0007669"/>
    <property type="project" value="UniProtKB-KW"/>
</dbReference>
<dbReference type="OrthoDB" id="2053524at2"/>
<evidence type="ECO:0008006" key="4">
    <source>
        <dbReference type="Google" id="ProtNLM"/>
    </source>
</evidence>
<keyword evidence="1" id="KW-0235">DNA replication</keyword>
<proteinExistence type="predicted"/>
<name>A0A9X5CBU0_9FIRM</name>
<dbReference type="AlphaFoldDB" id="A0A9X5CBU0"/>
<dbReference type="EMBL" id="VIRB01000107">
    <property type="protein sequence ID" value="NDO70428.1"/>
    <property type="molecule type" value="Genomic_DNA"/>
</dbReference>
<reference evidence="2 3" key="1">
    <citation type="submission" date="2019-07" db="EMBL/GenBank/DDBJ databases">
        <title>Draft genome sequences of 15 bacterial species constituting the stable defined intestinal microbiota of the GM15 gnotobiotic mouse model.</title>
        <authorList>
            <person name="Elie C."/>
            <person name="Mathieu A."/>
            <person name="Saliou A."/>
            <person name="Darnaud M."/>
            <person name="Leulier F."/>
            <person name="Tamellini A."/>
        </authorList>
    </citation>
    <scope>NUCLEOTIDE SEQUENCE [LARGE SCALE GENOMIC DNA]</scope>
    <source>
        <strain evidence="3">ASF 502</strain>
    </source>
</reference>
<protein>
    <recommendedName>
        <fullName evidence="4">J domain-containing protein</fullName>
    </recommendedName>
</protein>
<evidence type="ECO:0000256" key="1">
    <source>
        <dbReference type="ARBA" id="ARBA00022705"/>
    </source>
</evidence>
<dbReference type="SUPFAM" id="SSF46565">
    <property type="entry name" value="Chaperone J-domain"/>
    <property type="match status" value="1"/>
</dbReference>
<dbReference type="RefSeq" id="WP_004080252.1">
    <property type="nucleotide sequence ID" value="NZ_VIRB01000107.1"/>
</dbReference>
<dbReference type="Proteomes" id="UP000474104">
    <property type="component" value="Unassembled WGS sequence"/>
</dbReference>
<sequence length="278" mass="33010">MFCVIQEMATKKVPAGNQKKIEVYEFLWSAKGKDHCEYKWRYSDERFERPIKPSYRISVHESYRENGKVKKKQTVICTIGYYEVVDWGDWPGDYVIGGFASKAEILGLEESELADLIYAKWQVIVDHIWEEYKQTEEYAAKQENNRIIREHNERVSAFIEKYEVDRDEYACCYDVFGKLRNPEYLEKIKADYGARKEYERKSREYRSSYYEKYSGNYGGYGGSSYYDSSASNYNEEDKAMLKKFYRTLSKAFHPDSNPNRDTAEEMKMLNRLKSDWGV</sequence>
<organism evidence="2 3">
    <name type="scientific">Schaedlerella arabinosiphila</name>
    <dbReference type="NCBI Taxonomy" id="2044587"/>
    <lineage>
        <taxon>Bacteria</taxon>
        <taxon>Bacillati</taxon>
        <taxon>Bacillota</taxon>
        <taxon>Clostridia</taxon>
        <taxon>Lachnospirales</taxon>
        <taxon>Lachnospiraceae</taxon>
        <taxon>Schaedlerella</taxon>
    </lineage>
</organism>
<accession>A0A9X5CBU0</accession>
<gene>
    <name evidence="2" type="ORF">FMM80_17985</name>
</gene>
<evidence type="ECO:0000313" key="3">
    <source>
        <dbReference type="Proteomes" id="UP000474104"/>
    </source>
</evidence>
<comment type="caution">
    <text evidence="2">The sequence shown here is derived from an EMBL/GenBank/DDBJ whole genome shotgun (WGS) entry which is preliminary data.</text>
</comment>